<comment type="similarity">
    <text evidence="1">Belongs to the LysR transcriptional regulatory family.</text>
</comment>
<keyword evidence="2" id="KW-0805">Transcription regulation</keyword>
<protein>
    <submittedName>
        <fullName evidence="6">DNA-binding transcriptional regulator, LysR family</fullName>
    </submittedName>
</protein>
<reference evidence="7" key="1">
    <citation type="submission" date="2016-10" db="EMBL/GenBank/DDBJ databases">
        <authorList>
            <person name="Varghese N."/>
            <person name="Submissions S."/>
        </authorList>
    </citation>
    <scope>NUCLEOTIDE SEQUENCE [LARGE SCALE GENOMIC DNA]</scope>
    <source>
        <strain evidence="7">DSM 44260</strain>
    </source>
</reference>
<proteinExistence type="inferred from homology"/>
<evidence type="ECO:0000256" key="4">
    <source>
        <dbReference type="ARBA" id="ARBA00023163"/>
    </source>
</evidence>
<dbReference type="Pfam" id="PF03466">
    <property type="entry name" value="LysR_substrate"/>
    <property type="match status" value="1"/>
</dbReference>
<dbReference type="Pfam" id="PF00126">
    <property type="entry name" value="HTH_1"/>
    <property type="match status" value="1"/>
</dbReference>
<dbReference type="RefSeq" id="WP_092785794.1">
    <property type="nucleotide sequence ID" value="NZ_FOGI01000015.1"/>
</dbReference>
<evidence type="ECO:0000256" key="2">
    <source>
        <dbReference type="ARBA" id="ARBA00023015"/>
    </source>
</evidence>
<accession>A0A1H9XIH9</accession>
<dbReference type="InterPro" id="IPR005119">
    <property type="entry name" value="LysR_subst-bd"/>
</dbReference>
<keyword evidence="7" id="KW-1185">Reference proteome</keyword>
<dbReference type="InterPro" id="IPR050176">
    <property type="entry name" value="LTTR"/>
</dbReference>
<dbReference type="InterPro" id="IPR036388">
    <property type="entry name" value="WH-like_DNA-bd_sf"/>
</dbReference>
<dbReference type="FunFam" id="1.10.10.10:FF:000001">
    <property type="entry name" value="LysR family transcriptional regulator"/>
    <property type="match status" value="1"/>
</dbReference>
<gene>
    <name evidence="6" type="ORF">SAMN04487818_115125</name>
</gene>
<evidence type="ECO:0000259" key="5">
    <source>
        <dbReference type="PROSITE" id="PS50931"/>
    </source>
</evidence>
<dbReference type="PRINTS" id="PR00039">
    <property type="entry name" value="HTHLYSR"/>
</dbReference>
<dbReference type="EMBL" id="FOGI01000015">
    <property type="protein sequence ID" value="SES45637.1"/>
    <property type="molecule type" value="Genomic_DNA"/>
</dbReference>
<organism evidence="6 7">
    <name type="scientific">Actinokineospora terrae</name>
    <dbReference type="NCBI Taxonomy" id="155974"/>
    <lineage>
        <taxon>Bacteria</taxon>
        <taxon>Bacillati</taxon>
        <taxon>Actinomycetota</taxon>
        <taxon>Actinomycetes</taxon>
        <taxon>Pseudonocardiales</taxon>
        <taxon>Pseudonocardiaceae</taxon>
        <taxon>Actinokineospora</taxon>
    </lineage>
</organism>
<dbReference type="InterPro" id="IPR000847">
    <property type="entry name" value="LysR_HTH_N"/>
</dbReference>
<evidence type="ECO:0000313" key="6">
    <source>
        <dbReference type="EMBL" id="SES45637.1"/>
    </source>
</evidence>
<dbReference type="PANTHER" id="PTHR30579">
    <property type="entry name" value="TRANSCRIPTIONAL REGULATOR"/>
    <property type="match status" value="1"/>
</dbReference>
<evidence type="ECO:0000256" key="1">
    <source>
        <dbReference type="ARBA" id="ARBA00009437"/>
    </source>
</evidence>
<dbReference type="SUPFAM" id="SSF53850">
    <property type="entry name" value="Periplasmic binding protein-like II"/>
    <property type="match status" value="1"/>
</dbReference>
<dbReference type="GO" id="GO:0003677">
    <property type="term" value="F:DNA binding"/>
    <property type="evidence" value="ECO:0007669"/>
    <property type="project" value="UniProtKB-KW"/>
</dbReference>
<dbReference type="Gene3D" id="1.10.10.10">
    <property type="entry name" value="Winged helix-like DNA-binding domain superfamily/Winged helix DNA-binding domain"/>
    <property type="match status" value="1"/>
</dbReference>
<dbReference type="Gene3D" id="3.40.190.10">
    <property type="entry name" value="Periplasmic binding protein-like II"/>
    <property type="match status" value="2"/>
</dbReference>
<dbReference type="InterPro" id="IPR036390">
    <property type="entry name" value="WH_DNA-bd_sf"/>
</dbReference>
<dbReference type="SUPFAM" id="SSF46785">
    <property type="entry name" value="Winged helix' DNA-binding domain"/>
    <property type="match status" value="1"/>
</dbReference>
<feature type="domain" description="HTH lysR-type" evidence="5">
    <location>
        <begin position="10"/>
        <end position="62"/>
    </location>
</feature>
<keyword evidence="3 6" id="KW-0238">DNA-binding</keyword>
<name>A0A1H9XIH9_9PSEU</name>
<dbReference type="AlphaFoldDB" id="A0A1H9XIH9"/>
<dbReference type="PROSITE" id="PS50931">
    <property type="entry name" value="HTH_LYSR"/>
    <property type="match status" value="1"/>
</dbReference>
<dbReference type="PANTHER" id="PTHR30579:SF7">
    <property type="entry name" value="HTH-TYPE TRANSCRIPTIONAL REGULATOR LRHA-RELATED"/>
    <property type="match status" value="1"/>
</dbReference>
<evidence type="ECO:0000256" key="3">
    <source>
        <dbReference type="ARBA" id="ARBA00023125"/>
    </source>
</evidence>
<sequence length="288" mass="30922">MEKVLDIVPLRSLVAVADRGGFQRAATHLHLSQAAVSQHVRRLEAATGKRLVERDGRGSRFTTDGDHLLGYARRILALHDESLRGLGVESEAAVLIGSTEHAAAQLLPRLTATLEKSLPEHRVRYRLDRGTALREALGAGRLDLALLLGTTDHPRAALVGELELTWYSAPGWIRPAGPVPLVAFDNPCALRTAALNTLTTHHIPAEIGAEANQLAGVHAATAAGQGVAVLATFGTTPQGLIPRSDLPPLEPLPLYIWRRENLDPVVTQHSIASLRHLLSEDIPFAQGA</sequence>
<keyword evidence="4" id="KW-0804">Transcription</keyword>
<dbReference type="STRING" id="155974.SAMN04487818_115125"/>
<evidence type="ECO:0000313" key="7">
    <source>
        <dbReference type="Proteomes" id="UP000199051"/>
    </source>
</evidence>
<dbReference type="GO" id="GO:0003700">
    <property type="term" value="F:DNA-binding transcription factor activity"/>
    <property type="evidence" value="ECO:0007669"/>
    <property type="project" value="InterPro"/>
</dbReference>
<dbReference type="Proteomes" id="UP000199051">
    <property type="component" value="Unassembled WGS sequence"/>
</dbReference>